<dbReference type="AlphaFoldDB" id="A0A6G6Y5H6"/>
<gene>
    <name evidence="4" type="ORF">G5C33_10710</name>
</gene>
<sequence>MTRTALALASSMIALSAVPASAQDLRLDPIFSDNMVLQRGRDFPVSGIAMPGARVTVALDGATPVVTRADANGAWRAMLPAHSAREGATLAVRSGDGMLELTNVAIGDVFLCSGQSNMEFTLSHATNANVSVAQSADPDLRLFNVPRQTSTTPQSEFGAPVAWEVSGPDSTPDFSATCYFMGAHLRETRDVPVGLIAASWGGSIIQDWLSRDGLMSNGGYADGLALLALRGRDPDAAQRQWADQAESYFGRATAELGEPVTADVHNFWEEWGEDLHSYDGTGVYSTRVTLTADQAAHARTIYLGAVDDIDQTLVNGTPVGATIGWNVQRVYDLPADVLHAGENRIELRAIDTGGGGGMWGVAPLRIALDNGETVSLEGEWQFRRGLSTGEAGPAPAVPWIGGNGLTTLYNGMIAPIGRIPLAGISWYQGEANVADAEGYRTLLTSLMADWRARFSTERFAVVQLADFGRMRSGPVESDWAELREAQRSVVDADDAAGLAVAIDIGQPGDIHPTNKQDVGLRLALAMDGANNAALPVATRQGDSVRLTFDRPLQVIGDARPVGFEACAANGCRYVSARMAAGDTVAFDVRPDETRVRYLWADSPITNLYDGDMLPVTPFEMPIPRRR</sequence>
<evidence type="ECO:0000256" key="2">
    <source>
        <dbReference type="SAM" id="SignalP"/>
    </source>
</evidence>
<feature type="signal peptide" evidence="2">
    <location>
        <begin position="1"/>
        <end position="22"/>
    </location>
</feature>
<dbReference type="GO" id="GO:0001681">
    <property type="term" value="F:sialate O-acetylesterase activity"/>
    <property type="evidence" value="ECO:0007669"/>
    <property type="project" value="InterPro"/>
</dbReference>
<dbReference type="Proteomes" id="UP000501568">
    <property type="component" value="Chromosome"/>
</dbReference>
<evidence type="ECO:0000259" key="3">
    <source>
        <dbReference type="Pfam" id="PF03629"/>
    </source>
</evidence>
<dbReference type="InterPro" id="IPR005181">
    <property type="entry name" value="SASA"/>
</dbReference>
<dbReference type="RefSeq" id="WP_165327208.1">
    <property type="nucleotide sequence ID" value="NZ_CP049109.1"/>
</dbReference>
<dbReference type="EMBL" id="CP049109">
    <property type="protein sequence ID" value="QIG80204.1"/>
    <property type="molecule type" value="Genomic_DNA"/>
</dbReference>
<dbReference type="Gene3D" id="3.40.50.1110">
    <property type="entry name" value="SGNH hydrolase"/>
    <property type="match status" value="2"/>
</dbReference>
<evidence type="ECO:0000313" key="5">
    <source>
        <dbReference type="Proteomes" id="UP000501568"/>
    </source>
</evidence>
<evidence type="ECO:0000313" key="4">
    <source>
        <dbReference type="EMBL" id="QIG80204.1"/>
    </source>
</evidence>
<protein>
    <submittedName>
        <fullName evidence="4">Sialate O-acetylesterase</fullName>
    </submittedName>
</protein>
<dbReference type="PANTHER" id="PTHR22901">
    <property type="entry name" value="SIALATE O-ACETYLESTERASE"/>
    <property type="match status" value="1"/>
</dbReference>
<dbReference type="Pfam" id="PF03629">
    <property type="entry name" value="SASA"/>
    <property type="match status" value="1"/>
</dbReference>
<keyword evidence="5" id="KW-1185">Reference proteome</keyword>
<organism evidence="4 5">
    <name type="scientific">Stakelama tenebrarum</name>
    <dbReference type="NCBI Taxonomy" id="2711215"/>
    <lineage>
        <taxon>Bacteria</taxon>
        <taxon>Pseudomonadati</taxon>
        <taxon>Pseudomonadota</taxon>
        <taxon>Alphaproteobacteria</taxon>
        <taxon>Sphingomonadales</taxon>
        <taxon>Sphingomonadaceae</taxon>
        <taxon>Stakelama</taxon>
    </lineage>
</organism>
<dbReference type="InterPro" id="IPR036514">
    <property type="entry name" value="SGNH_hydro_sf"/>
</dbReference>
<dbReference type="KEGG" id="spzr:G5C33_10710"/>
<keyword evidence="1" id="KW-0378">Hydrolase</keyword>
<keyword evidence="2" id="KW-0732">Signal</keyword>
<dbReference type="GO" id="GO:0005975">
    <property type="term" value="P:carbohydrate metabolic process"/>
    <property type="evidence" value="ECO:0007669"/>
    <property type="project" value="TreeGrafter"/>
</dbReference>
<accession>A0A6G6Y5H6</accession>
<evidence type="ECO:0000256" key="1">
    <source>
        <dbReference type="ARBA" id="ARBA00022801"/>
    </source>
</evidence>
<feature type="chain" id="PRO_5026022385" evidence="2">
    <location>
        <begin position="23"/>
        <end position="626"/>
    </location>
</feature>
<dbReference type="InterPro" id="IPR039329">
    <property type="entry name" value="SIAE"/>
</dbReference>
<dbReference type="Gene3D" id="2.60.120.260">
    <property type="entry name" value="Galactose-binding domain-like"/>
    <property type="match status" value="1"/>
</dbReference>
<feature type="domain" description="Sialate O-acetylesterase" evidence="3">
    <location>
        <begin position="108"/>
        <end position="211"/>
    </location>
</feature>
<proteinExistence type="predicted"/>
<dbReference type="SUPFAM" id="SSF52266">
    <property type="entry name" value="SGNH hydrolase"/>
    <property type="match status" value="1"/>
</dbReference>
<name>A0A6G6Y5H6_9SPHN</name>
<dbReference type="InterPro" id="IPR008979">
    <property type="entry name" value="Galactose-bd-like_sf"/>
</dbReference>
<reference evidence="4 5" key="1">
    <citation type="submission" date="2020-02" db="EMBL/GenBank/DDBJ databases">
        <authorList>
            <person name="Zheng R.K."/>
            <person name="Sun C.M."/>
        </authorList>
    </citation>
    <scope>NUCLEOTIDE SEQUENCE [LARGE SCALE GENOMIC DNA]</scope>
    <source>
        <strain evidence="5">zrk23</strain>
    </source>
</reference>
<dbReference type="PANTHER" id="PTHR22901:SF0">
    <property type="entry name" value="SIALATE O-ACETYLESTERASE"/>
    <property type="match status" value="1"/>
</dbReference>
<dbReference type="SUPFAM" id="SSF49785">
    <property type="entry name" value="Galactose-binding domain-like"/>
    <property type="match status" value="1"/>
</dbReference>